<evidence type="ECO:0000313" key="2">
    <source>
        <dbReference type="EMBL" id="PKY61275.1"/>
    </source>
</evidence>
<sequence length="90" mass="10329">MSKPKREKNRQNLKKKSRRPKKEKMKVSKENDRGQKAKEQVFSSIGFGFEQFENDKFRPGVELGICDSNVLRLGENDLVSPLGKGFSKLT</sequence>
<dbReference type="AlphaFoldDB" id="A0A2I1HQW2"/>
<dbReference type="Proteomes" id="UP000234323">
    <property type="component" value="Unassembled WGS sequence"/>
</dbReference>
<reference evidence="2 3" key="1">
    <citation type="submission" date="2015-10" db="EMBL/GenBank/DDBJ databases">
        <title>Genome analyses suggest a sexual origin of heterokaryosis in a supposedly ancient asexual fungus.</title>
        <authorList>
            <person name="Ropars J."/>
            <person name="Sedzielewska K."/>
            <person name="Noel J."/>
            <person name="Charron P."/>
            <person name="Farinelli L."/>
            <person name="Marton T."/>
            <person name="Kruger M."/>
            <person name="Pelin A."/>
            <person name="Brachmann A."/>
            <person name="Corradi N."/>
        </authorList>
    </citation>
    <scope>NUCLEOTIDE SEQUENCE [LARGE SCALE GENOMIC DNA]</scope>
    <source>
        <strain evidence="2 3">A4</strain>
    </source>
</reference>
<evidence type="ECO:0000313" key="3">
    <source>
        <dbReference type="Proteomes" id="UP000234323"/>
    </source>
</evidence>
<organism evidence="2 3">
    <name type="scientific">Rhizophagus irregularis</name>
    <dbReference type="NCBI Taxonomy" id="588596"/>
    <lineage>
        <taxon>Eukaryota</taxon>
        <taxon>Fungi</taxon>
        <taxon>Fungi incertae sedis</taxon>
        <taxon>Mucoromycota</taxon>
        <taxon>Glomeromycotina</taxon>
        <taxon>Glomeromycetes</taxon>
        <taxon>Glomerales</taxon>
        <taxon>Glomeraceae</taxon>
        <taxon>Rhizophagus</taxon>
    </lineage>
</organism>
<name>A0A2I1HQW2_9GLOM</name>
<gene>
    <name evidence="2" type="ORF">RhiirA4_486024</name>
</gene>
<evidence type="ECO:0000256" key="1">
    <source>
        <dbReference type="SAM" id="MobiDB-lite"/>
    </source>
</evidence>
<accession>A0A2I1HQW2</accession>
<proteinExistence type="predicted"/>
<keyword evidence="3" id="KW-1185">Reference proteome</keyword>
<dbReference type="EMBL" id="LLXI01005138">
    <property type="protein sequence ID" value="PKY61275.1"/>
    <property type="molecule type" value="Genomic_DNA"/>
</dbReference>
<dbReference type="VEuPathDB" id="FungiDB:RhiirA1_473479"/>
<comment type="caution">
    <text evidence="2">The sequence shown here is derived from an EMBL/GenBank/DDBJ whole genome shotgun (WGS) entry which is preliminary data.</text>
</comment>
<feature type="region of interest" description="Disordered" evidence="1">
    <location>
        <begin position="1"/>
        <end position="37"/>
    </location>
</feature>
<feature type="compositionally biased region" description="Basic and acidic residues" evidence="1">
    <location>
        <begin position="25"/>
        <end position="37"/>
    </location>
</feature>
<feature type="compositionally biased region" description="Basic residues" evidence="1">
    <location>
        <begin position="1"/>
        <end position="24"/>
    </location>
</feature>
<protein>
    <submittedName>
        <fullName evidence="2">Uncharacterized protein</fullName>
    </submittedName>
</protein>